<feature type="domain" description="Mut7-C RNAse" evidence="1">
    <location>
        <begin position="164"/>
        <end position="198"/>
    </location>
</feature>
<comment type="caution">
    <text evidence="2">The sequence shown here is derived from an EMBL/GenBank/DDBJ whole genome shotgun (WGS) entry which is preliminary data.</text>
</comment>
<proteinExistence type="predicted"/>
<dbReference type="Proteomes" id="UP000324632">
    <property type="component" value="Chromosome 23"/>
</dbReference>
<sequence length="293" mass="32817">MVIGEEIASGMEGDWDWGGGVGLFDRDRERQLCNWEIAVLFHGVTLFSPNHIPPPPSNAAKKLSGCAELFQDQQGSFSRTHACNCDEYLKLPREDMTRMMKERGLLQNIVPKRYDCMPQAETQGDYNSWRPPQGPQFTPHCRWAPHTALDPQTLKFPSGAEVQIETVPPGLLPRIPVYFICTGCGKVFWEGTHFDRVLSQFQEVLHIEDGATNFCYSILALSLLGRKARLFPTLLEHVVLGLNWTQKALPLLRRHASSTEFPAHDSGGSALSLPPPLNCLAQAPKTSRRGWLI</sequence>
<keyword evidence="3" id="KW-1185">Reference proteome</keyword>
<evidence type="ECO:0000313" key="3">
    <source>
        <dbReference type="Proteomes" id="UP000324632"/>
    </source>
</evidence>
<dbReference type="EMBL" id="SOYY01000023">
    <property type="protein sequence ID" value="KAA0703782.1"/>
    <property type="molecule type" value="Genomic_DNA"/>
</dbReference>
<keyword evidence="2" id="KW-0269">Exonuclease</keyword>
<keyword evidence="2" id="KW-0378">Hydrolase</keyword>
<protein>
    <submittedName>
        <fullName evidence="2">Exonuclease mut-7-like protein</fullName>
    </submittedName>
</protein>
<evidence type="ECO:0000259" key="1">
    <source>
        <dbReference type="Pfam" id="PF01927"/>
    </source>
</evidence>
<dbReference type="Pfam" id="PF01927">
    <property type="entry name" value="Mut7-C"/>
    <property type="match status" value="1"/>
</dbReference>
<dbReference type="InterPro" id="IPR052408">
    <property type="entry name" value="Exonuclease_MUT-7-like"/>
</dbReference>
<dbReference type="PANTHER" id="PTHR47765:SF2">
    <property type="entry name" value="EXONUCLEASE MUT-7 HOMOLOG"/>
    <property type="match status" value="1"/>
</dbReference>
<dbReference type="AlphaFoldDB" id="A0A5A9N168"/>
<reference evidence="2 3" key="1">
    <citation type="journal article" date="2019" name="Mol. Ecol. Resour.">
        <title>Chromosome-level genome assembly of Triplophysa tibetana, a fish adapted to the harsh high-altitude environment of the Tibetan Plateau.</title>
        <authorList>
            <person name="Yang X."/>
            <person name="Liu H."/>
            <person name="Ma Z."/>
            <person name="Zou Y."/>
            <person name="Zou M."/>
            <person name="Mao Y."/>
            <person name="Li X."/>
            <person name="Wang H."/>
            <person name="Chen T."/>
            <person name="Wang W."/>
            <person name="Yang R."/>
        </authorList>
    </citation>
    <scope>NUCLEOTIDE SEQUENCE [LARGE SCALE GENOMIC DNA]</scope>
    <source>
        <strain evidence="2">TTIB1903HZAU</strain>
        <tissue evidence="2">Muscle</tissue>
    </source>
</reference>
<organism evidence="2 3">
    <name type="scientific">Triplophysa tibetana</name>
    <dbReference type="NCBI Taxonomy" id="1572043"/>
    <lineage>
        <taxon>Eukaryota</taxon>
        <taxon>Metazoa</taxon>
        <taxon>Chordata</taxon>
        <taxon>Craniata</taxon>
        <taxon>Vertebrata</taxon>
        <taxon>Euteleostomi</taxon>
        <taxon>Actinopterygii</taxon>
        <taxon>Neopterygii</taxon>
        <taxon>Teleostei</taxon>
        <taxon>Ostariophysi</taxon>
        <taxon>Cypriniformes</taxon>
        <taxon>Nemacheilidae</taxon>
        <taxon>Triplophysa</taxon>
    </lineage>
</organism>
<dbReference type="GO" id="GO:0004527">
    <property type="term" value="F:exonuclease activity"/>
    <property type="evidence" value="ECO:0007669"/>
    <property type="project" value="UniProtKB-KW"/>
</dbReference>
<dbReference type="InterPro" id="IPR002782">
    <property type="entry name" value="Mut7-C_RNAse_dom"/>
</dbReference>
<keyword evidence="2" id="KW-0540">Nuclease</keyword>
<evidence type="ECO:0000313" key="2">
    <source>
        <dbReference type="EMBL" id="KAA0703782.1"/>
    </source>
</evidence>
<accession>A0A5A9N168</accession>
<name>A0A5A9N168_9TELE</name>
<dbReference type="PANTHER" id="PTHR47765">
    <property type="entry name" value="3'-5' EXONUCLEASE DOMAIN-CONTAINING PROTEIN"/>
    <property type="match status" value="1"/>
</dbReference>
<gene>
    <name evidence="2" type="ORF">E1301_Tti000574</name>
</gene>